<evidence type="ECO:0000256" key="1">
    <source>
        <dbReference type="SAM" id="MobiDB-lite"/>
    </source>
</evidence>
<feature type="region of interest" description="Disordered" evidence="1">
    <location>
        <begin position="417"/>
        <end position="437"/>
    </location>
</feature>
<dbReference type="RefSeq" id="WP_013468902.1">
    <property type="nucleotide sequence ID" value="NC_014810.2"/>
</dbReference>
<gene>
    <name evidence="3" type="ordered locus">Hfelis_04480</name>
</gene>
<keyword evidence="4" id="KW-1185">Reference proteome</keyword>
<proteinExistence type="predicted"/>
<dbReference type="InterPro" id="IPR050513">
    <property type="entry name" value="RavA_ATPases"/>
</dbReference>
<dbReference type="GeneID" id="36134242"/>
<dbReference type="AlphaFoldDB" id="E7A9K6"/>
<dbReference type="KEGG" id="hfe:HFELIS_04480"/>
<organism evidence="3 4">
    <name type="scientific">Helicobacter felis (strain ATCC 49179 / CCUG 28539 / NCTC 12436 / CS1)</name>
    <dbReference type="NCBI Taxonomy" id="936155"/>
    <lineage>
        <taxon>Bacteria</taxon>
        <taxon>Pseudomonadati</taxon>
        <taxon>Campylobacterota</taxon>
        <taxon>Epsilonproteobacteria</taxon>
        <taxon>Campylobacterales</taxon>
        <taxon>Helicobacteraceae</taxon>
        <taxon>Helicobacter</taxon>
    </lineage>
</organism>
<dbReference type="CDD" id="cd00009">
    <property type="entry name" value="AAA"/>
    <property type="match status" value="1"/>
</dbReference>
<protein>
    <submittedName>
        <fullName evidence="3">ATPases associated to a variety of cellular activities (AAA)</fullName>
    </submittedName>
</protein>
<dbReference type="STRING" id="936155.HFELIS_04480"/>
<evidence type="ECO:0000313" key="4">
    <source>
        <dbReference type="Proteomes" id="UP000007934"/>
    </source>
</evidence>
<feature type="domain" description="AAA+ ATPase" evidence="2">
    <location>
        <begin position="34"/>
        <end position="180"/>
    </location>
</feature>
<dbReference type="InterPro" id="IPR027417">
    <property type="entry name" value="P-loop_NTPase"/>
</dbReference>
<name>E7A9K6_HELFC</name>
<dbReference type="Pfam" id="PF17868">
    <property type="entry name" value="AAA_lid_8"/>
    <property type="match status" value="1"/>
</dbReference>
<dbReference type="PANTHER" id="PTHR32204:SF0">
    <property type="entry name" value="ATPASE RAVA"/>
    <property type="match status" value="1"/>
</dbReference>
<dbReference type="InterPro" id="IPR041538">
    <property type="entry name" value="RavA-like_AAA_lid"/>
</dbReference>
<dbReference type="Gene3D" id="3.40.50.300">
    <property type="entry name" value="P-loop containing nucleotide triphosphate hydrolases"/>
    <property type="match status" value="1"/>
</dbReference>
<dbReference type="SUPFAM" id="SSF52540">
    <property type="entry name" value="P-loop containing nucleoside triphosphate hydrolases"/>
    <property type="match status" value="1"/>
</dbReference>
<dbReference type="Proteomes" id="UP000007934">
    <property type="component" value="Chromosome"/>
</dbReference>
<dbReference type="EMBL" id="FQ670179">
    <property type="protein sequence ID" value="CBY82532.1"/>
    <property type="molecule type" value="Genomic_DNA"/>
</dbReference>
<feature type="compositionally biased region" description="Pro residues" evidence="1">
    <location>
        <begin position="420"/>
        <end position="429"/>
    </location>
</feature>
<dbReference type="SMART" id="SM00382">
    <property type="entry name" value="AAA"/>
    <property type="match status" value="1"/>
</dbReference>
<dbReference type="PANTHER" id="PTHR32204">
    <property type="entry name" value="ATPASE RAVA"/>
    <property type="match status" value="1"/>
</dbReference>
<dbReference type="InterPro" id="IPR045427">
    <property type="entry name" value="MoxR"/>
</dbReference>
<evidence type="ECO:0000313" key="3">
    <source>
        <dbReference type="EMBL" id="CBY82532.1"/>
    </source>
</evidence>
<dbReference type="Pfam" id="PF20030">
    <property type="entry name" value="bpMoxR"/>
    <property type="match status" value="1"/>
</dbReference>
<evidence type="ECO:0000259" key="2">
    <source>
        <dbReference type="SMART" id="SM00382"/>
    </source>
</evidence>
<accession>E7A9K6</accession>
<sequence>MSYKSRVKNLIAELEKDLYEREECVRLVLLAMFAGKAIFLYGPPGTAKSMIARKVSLAFGEPKDFFSALMHRFSTPEDIFGPIDIGQLKQNRLVRNTKGYLPTASFAFLDEIWKSSPAILNTLLTIINERLFKEGDTDIKVPLKGIVCASNEFPPTNQGLEALYDRMLLRYFVEPLKSKENFLKLITSQEGRSSSQHAFSLEELESIHQQAAQIPFSQEALESLHTIKATLEQLKHNPALVAKFLGESAPTQEEQETTESDSNLIATPSDRRFKQCAQLLQVAALLSDQPQVTTPDLALLRHCLWDSLEQIPLVNAILAQVLKSSHAKARDLEKAQESLKYLEWVRAHKSTEEFEKTYQHAHTEIQAHTSELERNLHEMSQKANVFLSSKDQKIAFASTQELLQEFKVLSLQLEEVYKNPPTPQPPEPSKPAEVQDSKGLRKNITNIIRTHGDIQDVAVIKTEEFKKAIRDIAKALVAYCNGNTTESDLRKTLATLRYPSHLLGSIPHHPIFKSIVTSIGNGSDSFMKNLEDPIHNCIPPLLELAEKMKQDYQNTK</sequence>
<dbReference type="eggNOG" id="COG0714">
    <property type="taxonomic scope" value="Bacteria"/>
</dbReference>
<reference evidence="3 4" key="1">
    <citation type="journal article" date="2011" name="Genome Biol. Evol.">
        <title>Comparative whole genome sequence analysis of the carcinogenic bacterial model pathogen Helicobacter felis.</title>
        <authorList>
            <person name="Arnold I.C."/>
            <person name="Zigova Z."/>
            <person name="Holden M."/>
            <person name="Lawley T.D."/>
            <person name="Rad R."/>
            <person name="Dougan G."/>
            <person name="Falkow S."/>
            <person name="Bentley S.D."/>
            <person name="Muller A."/>
        </authorList>
    </citation>
    <scope>NUCLEOTIDE SEQUENCE [LARGE SCALE GENOMIC DNA]</scope>
    <source>
        <strain evidence="4">ATCC 49179 / CCUG 28539 / NCTC 12436 / CS1</strain>
    </source>
</reference>
<dbReference type="HOGENOM" id="CLU_018678_0_1_7"/>
<dbReference type="OrthoDB" id="1814213at2"/>
<dbReference type="InterPro" id="IPR003593">
    <property type="entry name" value="AAA+_ATPase"/>
</dbReference>